<dbReference type="InterPro" id="IPR016024">
    <property type="entry name" value="ARM-type_fold"/>
</dbReference>
<dbReference type="EMBL" id="CP022203">
    <property type="protein sequence ID" value="ATB50414.1"/>
    <property type="molecule type" value="Genomic_DNA"/>
</dbReference>
<dbReference type="KEGG" id="mmas:MYMAC_006070"/>
<dbReference type="SUPFAM" id="SSF48371">
    <property type="entry name" value="ARM repeat"/>
    <property type="match status" value="1"/>
</dbReference>
<gene>
    <name evidence="2" type="ORF">MYMAC_006070</name>
</gene>
<organism evidence="2 3">
    <name type="scientific">Corallococcus macrosporus DSM 14697</name>
    <dbReference type="NCBI Taxonomy" id="1189310"/>
    <lineage>
        <taxon>Bacteria</taxon>
        <taxon>Pseudomonadati</taxon>
        <taxon>Myxococcota</taxon>
        <taxon>Myxococcia</taxon>
        <taxon>Myxococcales</taxon>
        <taxon>Cystobacterineae</taxon>
        <taxon>Myxococcaceae</taxon>
        <taxon>Corallococcus</taxon>
    </lineage>
</organism>
<feature type="domain" description="DUF2019" evidence="1">
    <location>
        <begin position="7"/>
        <end position="92"/>
    </location>
</feature>
<dbReference type="Proteomes" id="UP000217343">
    <property type="component" value="Chromosome"/>
</dbReference>
<dbReference type="AlphaFoldDB" id="A0A250K2U5"/>
<proteinExistence type="predicted"/>
<evidence type="ECO:0000259" key="1">
    <source>
        <dbReference type="Pfam" id="PF09450"/>
    </source>
</evidence>
<dbReference type="InterPro" id="IPR018568">
    <property type="entry name" value="DUF2019"/>
</dbReference>
<keyword evidence="3" id="KW-1185">Reference proteome</keyword>
<accession>A0A250K2U5</accession>
<name>A0A250K2U5_9BACT</name>
<dbReference type="Gene3D" id="1.25.40.70">
    <property type="entry name" value="Phosphatidylinositol 3-kinase, accessory domain (PIK)"/>
    <property type="match status" value="1"/>
</dbReference>
<evidence type="ECO:0000313" key="2">
    <source>
        <dbReference type="EMBL" id="ATB50414.1"/>
    </source>
</evidence>
<dbReference type="Pfam" id="PF09450">
    <property type="entry name" value="DUF2019"/>
    <property type="match status" value="1"/>
</dbReference>
<sequence length="118" mass="13144">MAMTLSQLVEEFAENVAAQKEAIWRGDAKTGNKHANRYIAAFKKLRAHGDSGRDALAQLFTHPRMDVRTAAATYLLRYRTVEAKAVLEEAAKGEGLIPFEAQEALKRWAEGAWSLDPE</sequence>
<dbReference type="InterPro" id="IPR042236">
    <property type="entry name" value="PI3K_accessory_sf"/>
</dbReference>
<evidence type="ECO:0000313" key="3">
    <source>
        <dbReference type="Proteomes" id="UP000217343"/>
    </source>
</evidence>
<reference evidence="2 3" key="1">
    <citation type="submission" date="2017-06" db="EMBL/GenBank/DDBJ databases">
        <title>Sequencing and comparative analysis of myxobacterial genomes.</title>
        <authorList>
            <person name="Rupp O."/>
            <person name="Goesmann A."/>
            <person name="Sogaard-Andersen L."/>
        </authorList>
    </citation>
    <scope>NUCLEOTIDE SEQUENCE [LARGE SCALE GENOMIC DNA]</scope>
    <source>
        <strain evidence="2 3">DSM 14697</strain>
    </source>
</reference>
<protein>
    <recommendedName>
        <fullName evidence="1">DUF2019 domain-containing protein</fullName>
    </recommendedName>
</protein>